<evidence type="ECO:0000259" key="7">
    <source>
        <dbReference type="PROSITE" id="PS50850"/>
    </source>
</evidence>
<dbReference type="RefSeq" id="WP_345675597.1">
    <property type="nucleotide sequence ID" value="NZ_BAABHS010000008.1"/>
</dbReference>
<feature type="transmembrane region" description="Helical" evidence="6">
    <location>
        <begin position="223"/>
        <end position="241"/>
    </location>
</feature>
<protein>
    <submittedName>
        <fullName evidence="8">MFS transporter</fullName>
    </submittedName>
</protein>
<evidence type="ECO:0000256" key="6">
    <source>
        <dbReference type="SAM" id="Phobius"/>
    </source>
</evidence>
<feature type="transmembrane region" description="Helical" evidence="6">
    <location>
        <begin position="7"/>
        <end position="31"/>
    </location>
</feature>
<keyword evidence="4 6" id="KW-0472">Membrane</keyword>
<dbReference type="InterPro" id="IPR020846">
    <property type="entry name" value="MFS_dom"/>
</dbReference>
<name>A0ABP9H4Q7_9ACTN</name>
<dbReference type="Pfam" id="PF07690">
    <property type="entry name" value="MFS_1"/>
    <property type="match status" value="1"/>
</dbReference>
<evidence type="ECO:0000256" key="3">
    <source>
        <dbReference type="ARBA" id="ARBA00022989"/>
    </source>
</evidence>
<feature type="transmembrane region" description="Helical" evidence="6">
    <location>
        <begin position="102"/>
        <end position="121"/>
    </location>
</feature>
<accession>A0ABP9H4Q7</accession>
<dbReference type="Gene3D" id="1.20.1720.10">
    <property type="entry name" value="Multidrug resistance protein D"/>
    <property type="match status" value="1"/>
</dbReference>
<feature type="transmembrane region" description="Helical" evidence="6">
    <location>
        <begin position="398"/>
        <end position="418"/>
    </location>
</feature>
<dbReference type="PANTHER" id="PTHR42718:SF49">
    <property type="entry name" value="EXPORT PROTEIN"/>
    <property type="match status" value="1"/>
</dbReference>
<feature type="domain" description="Major facilitator superfamily (MFS) profile" evidence="7">
    <location>
        <begin position="7"/>
        <end position="454"/>
    </location>
</feature>
<evidence type="ECO:0000256" key="1">
    <source>
        <dbReference type="ARBA" id="ARBA00004651"/>
    </source>
</evidence>
<evidence type="ECO:0000313" key="9">
    <source>
        <dbReference type="Proteomes" id="UP001500466"/>
    </source>
</evidence>
<evidence type="ECO:0000256" key="2">
    <source>
        <dbReference type="ARBA" id="ARBA00022692"/>
    </source>
</evidence>
<dbReference type="PANTHER" id="PTHR42718">
    <property type="entry name" value="MAJOR FACILITATOR SUPERFAMILY MULTIDRUG TRANSPORTER MFSC"/>
    <property type="match status" value="1"/>
</dbReference>
<dbReference type="EMBL" id="BAABHS010000008">
    <property type="protein sequence ID" value="GAA4961558.1"/>
    <property type="molecule type" value="Genomic_DNA"/>
</dbReference>
<feature type="transmembrane region" description="Helical" evidence="6">
    <location>
        <begin position="326"/>
        <end position="345"/>
    </location>
</feature>
<sequence>MTAARGTLAVVCITTAMLMLDIAVVNTALFAIADDLDTGLTGIQWVVDAYTLALASAVLGAGSFADRLGRRRVFLGGLVLFTAASAACAAAPDIVVLDTARAVQGVGAAVLFAVSLALLAHAFPDPGGRARALAAYGATIGASFALGPLAGGMLTEWAHWRWIFLVNVPVGLACLAGTRRWVAESRDPRPRSADWPGQLLLAAAMSALVFGLLRAPGHGWSNGVTAAAFVVAGVCGAAFLVRERRAREPMLPLGMLANRAFAAAQAATFAISASLFAVFLYTTLYLQTVVGLSPLRAGLVYLPGTIAMFVVAGATSSLGPRLRPRFAVAGSLVLISLGLVLTVRADADDSWTSLVPGTVIAFVGAGVFNPVMSGIVLGETRAEHFGLAAGINDAFRQTGIAVGVAALGAFLPAAGPFGTDPAAYVEGLHHALLAAAVIAAAGAAAALLLPNRPTAASPLPAPPERQRTGV</sequence>
<feature type="transmembrane region" description="Helical" evidence="6">
    <location>
        <begin position="73"/>
        <end position="96"/>
    </location>
</feature>
<feature type="transmembrane region" description="Helical" evidence="6">
    <location>
        <begin position="43"/>
        <end position="61"/>
    </location>
</feature>
<dbReference type="InterPro" id="IPR036259">
    <property type="entry name" value="MFS_trans_sf"/>
</dbReference>
<dbReference type="InterPro" id="IPR011701">
    <property type="entry name" value="MFS"/>
</dbReference>
<proteinExistence type="predicted"/>
<feature type="transmembrane region" description="Helical" evidence="6">
    <location>
        <begin position="298"/>
        <end position="319"/>
    </location>
</feature>
<gene>
    <name evidence="8" type="ORF">GCM10023205_26300</name>
</gene>
<keyword evidence="5" id="KW-0046">Antibiotic resistance</keyword>
<feature type="transmembrane region" description="Helical" evidence="6">
    <location>
        <begin position="160"/>
        <end position="178"/>
    </location>
</feature>
<evidence type="ECO:0000256" key="4">
    <source>
        <dbReference type="ARBA" id="ARBA00023136"/>
    </source>
</evidence>
<comment type="caution">
    <text evidence="8">The sequence shown here is derived from an EMBL/GenBank/DDBJ whole genome shotgun (WGS) entry which is preliminary data.</text>
</comment>
<comment type="subcellular location">
    <subcellularLocation>
        <location evidence="1">Cell membrane</location>
        <topology evidence="1">Multi-pass membrane protein</topology>
    </subcellularLocation>
</comment>
<feature type="transmembrane region" description="Helical" evidence="6">
    <location>
        <begin position="262"/>
        <end position="286"/>
    </location>
</feature>
<keyword evidence="2 6" id="KW-0812">Transmembrane</keyword>
<evidence type="ECO:0000313" key="8">
    <source>
        <dbReference type="EMBL" id="GAA4961558.1"/>
    </source>
</evidence>
<feature type="transmembrane region" description="Helical" evidence="6">
    <location>
        <begin position="199"/>
        <end position="217"/>
    </location>
</feature>
<dbReference type="CDD" id="cd17321">
    <property type="entry name" value="MFS_MMR_MDR_like"/>
    <property type="match status" value="1"/>
</dbReference>
<reference evidence="9" key="1">
    <citation type="journal article" date="2019" name="Int. J. Syst. Evol. Microbiol.">
        <title>The Global Catalogue of Microorganisms (GCM) 10K type strain sequencing project: providing services to taxonomists for standard genome sequencing and annotation.</title>
        <authorList>
            <consortium name="The Broad Institute Genomics Platform"/>
            <consortium name="The Broad Institute Genome Sequencing Center for Infectious Disease"/>
            <person name="Wu L."/>
            <person name="Ma J."/>
        </authorList>
    </citation>
    <scope>NUCLEOTIDE SEQUENCE [LARGE SCALE GENOMIC DNA]</scope>
    <source>
        <strain evidence="9">JCM 17986</strain>
    </source>
</reference>
<dbReference type="Gene3D" id="1.20.1250.20">
    <property type="entry name" value="MFS general substrate transporter like domains"/>
    <property type="match status" value="1"/>
</dbReference>
<dbReference type="Proteomes" id="UP001500466">
    <property type="component" value="Unassembled WGS sequence"/>
</dbReference>
<feature type="transmembrane region" description="Helical" evidence="6">
    <location>
        <begin position="133"/>
        <end position="154"/>
    </location>
</feature>
<keyword evidence="3 6" id="KW-1133">Transmembrane helix</keyword>
<evidence type="ECO:0000256" key="5">
    <source>
        <dbReference type="ARBA" id="ARBA00023251"/>
    </source>
</evidence>
<feature type="transmembrane region" description="Helical" evidence="6">
    <location>
        <begin position="357"/>
        <end position="377"/>
    </location>
</feature>
<feature type="transmembrane region" description="Helical" evidence="6">
    <location>
        <begin position="430"/>
        <end position="449"/>
    </location>
</feature>
<organism evidence="8 9">
    <name type="scientific">Yinghuangia aomiensis</name>
    <dbReference type="NCBI Taxonomy" id="676205"/>
    <lineage>
        <taxon>Bacteria</taxon>
        <taxon>Bacillati</taxon>
        <taxon>Actinomycetota</taxon>
        <taxon>Actinomycetes</taxon>
        <taxon>Kitasatosporales</taxon>
        <taxon>Streptomycetaceae</taxon>
        <taxon>Yinghuangia</taxon>
    </lineage>
</organism>
<dbReference type="PROSITE" id="PS50850">
    <property type="entry name" value="MFS"/>
    <property type="match status" value="1"/>
</dbReference>
<keyword evidence="9" id="KW-1185">Reference proteome</keyword>
<dbReference type="SUPFAM" id="SSF103473">
    <property type="entry name" value="MFS general substrate transporter"/>
    <property type="match status" value="1"/>
</dbReference>